<dbReference type="PANTHER" id="PTHR33116:SF86">
    <property type="entry name" value="REVERSE TRANSCRIPTASE DOMAIN-CONTAINING PROTEIN"/>
    <property type="match status" value="1"/>
</dbReference>
<dbReference type="PANTHER" id="PTHR33116">
    <property type="entry name" value="REVERSE TRANSCRIPTASE ZINC-BINDING DOMAIN-CONTAINING PROTEIN-RELATED-RELATED"/>
    <property type="match status" value="1"/>
</dbReference>
<organism evidence="1">
    <name type="scientific">Sesamum radiatum</name>
    <name type="common">Black benniseed</name>
    <dbReference type="NCBI Taxonomy" id="300843"/>
    <lineage>
        <taxon>Eukaryota</taxon>
        <taxon>Viridiplantae</taxon>
        <taxon>Streptophyta</taxon>
        <taxon>Embryophyta</taxon>
        <taxon>Tracheophyta</taxon>
        <taxon>Spermatophyta</taxon>
        <taxon>Magnoliopsida</taxon>
        <taxon>eudicotyledons</taxon>
        <taxon>Gunneridae</taxon>
        <taxon>Pentapetalae</taxon>
        <taxon>asterids</taxon>
        <taxon>lamiids</taxon>
        <taxon>Lamiales</taxon>
        <taxon>Pedaliaceae</taxon>
        <taxon>Sesamum</taxon>
    </lineage>
</organism>
<sequence>METKCGRQKIDKLKCKLNIPGIGVESKGKSGGLALLWNKEIFVDLISFSHNHIDAQTLEDCGLHDVPFSGYPFTWANNRVRPHTVRKRLDRACTNLSWNTRWPRTRVEPLDRIYSDHAPISVWKNHPRLRAPNLTFKPRRFEDMWIKSKDCEQAVKDTWNESIQKLETATDFGERLEGCKLGLLKWSKKEFGDTRKRIEPRKLNGNNGESGLVDRRRPEYDIFFTQKLHSKKTNQIERIQDEVGQWCEDSTLVQGVIQCYFHTIFSSAKPTKEDLEEVINVVPSRVSPEMNQQLLEKFIAEEVTLALHQMFPFKSPGPDGMPPHFYQRFWHIVGFHCDVVALVLRVSSVTYSFMLNRSQFGFVQPERVIRHPFSPYLFILCPEAFSCLLQAKENKAEIRGVRVARNAPPVSHLLFADDTLIFCQATNEAMRSLTLGVWIDSIPDKYLGLPYFIGRNKRDLFSFVRNRVWQCISGWKEKFLLQVGKEILIKSIIQSIPSYCMNCFRLPNSLLNELEGLAANFFWNDAEKKKIHWISWGKMCRSKRDGGMGFRKLQAFNHALLAKQGWRIIMNPDHLIFRILKARYFPKGDFLSAKSGYNPSYSWRSLLEARFIIKAGSRWRVRDGSNIRVWKDPWLPRPTTFLQIMPPSLFLPDLRVSNLLDKDNRCWNSELVEGIFCLEDSNLIKSISVSNLAIPDFWVWHFNKNGKFSIKSASHIATKLPWGKSRLYLREHNVVATKPSSFPREVQWQAPINGAVKINFDAAISNKGCGVGVIMRDWKGQCIGWCTNLYPGVKDPEHGEALAARSAVEFAANIHGSYALLKEIALL</sequence>
<comment type="caution">
    <text evidence="1">The sequence shown here is derived from an EMBL/GenBank/DDBJ whole genome shotgun (WGS) entry which is preliminary data.</text>
</comment>
<dbReference type="Gene3D" id="3.60.10.10">
    <property type="entry name" value="Endonuclease/exonuclease/phosphatase"/>
    <property type="match status" value="1"/>
</dbReference>
<name>A0AAW2S1B5_SESRA</name>
<proteinExistence type="predicted"/>
<evidence type="ECO:0000313" key="1">
    <source>
        <dbReference type="EMBL" id="KAL0385879.1"/>
    </source>
</evidence>
<dbReference type="SUPFAM" id="SSF56219">
    <property type="entry name" value="DNase I-like"/>
    <property type="match status" value="1"/>
</dbReference>
<reference evidence="1" key="2">
    <citation type="journal article" date="2024" name="Plant">
        <title>Genomic evolution and insights into agronomic trait innovations of Sesamum species.</title>
        <authorList>
            <person name="Miao H."/>
            <person name="Wang L."/>
            <person name="Qu L."/>
            <person name="Liu H."/>
            <person name="Sun Y."/>
            <person name="Le M."/>
            <person name="Wang Q."/>
            <person name="Wei S."/>
            <person name="Zheng Y."/>
            <person name="Lin W."/>
            <person name="Duan Y."/>
            <person name="Cao H."/>
            <person name="Xiong S."/>
            <person name="Wang X."/>
            <person name="Wei L."/>
            <person name="Li C."/>
            <person name="Ma Q."/>
            <person name="Ju M."/>
            <person name="Zhao R."/>
            <person name="Li G."/>
            <person name="Mu C."/>
            <person name="Tian Q."/>
            <person name="Mei H."/>
            <person name="Zhang T."/>
            <person name="Gao T."/>
            <person name="Zhang H."/>
        </authorList>
    </citation>
    <scope>NUCLEOTIDE SEQUENCE</scope>
    <source>
        <strain evidence="1">G02</strain>
    </source>
</reference>
<accession>A0AAW2S1B5</accession>
<gene>
    <name evidence="1" type="ORF">Sradi_2982200</name>
</gene>
<protein>
    <submittedName>
        <fullName evidence="1">Mitochondrial protein</fullName>
    </submittedName>
</protein>
<dbReference type="InterPro" id="IPR036691">
    <property type="entry name" value="Endo/exonu/phosph_ase_sf"/>
</dbReference>
<dbReference type="EMBL" id="JACGWJ010000012">
    <property type="protein sequence ID" value="KAL0385879.1"/>
    <property type="molecule type" value="Genomic_DNA"/>
</dbReference>
<dbReference type="AlphaFoldDB" id="A0AAW2S1B5"/>
<reference evidence="1" key="1">
    <citation type="submission" date="2020-06" db="EMBL/GenBank/DDBJ databases">
        <authorList>
            <person name="Li T."/>
            <person name="Hu X."/>
            <person name="Zhang T."/>
            <person name="Song X."/>
            <person name="Zhang H."/>
            <person name="Dai N."/>
            <person name="Sheng W."/>
            <person name="Hou X."/>
            <person name="Wei L."/>
        </authorList>
    </citation>
    <scope>NUCLEOTIDE SEQUENCE</scope>
    <source>
        <strain evidence="1">G02</strain>
        <tissue evidence="1">Leaf</tissue>
    </source>
</reference>